<dbReference type="eggNOG" id="KOG2410">
    <property type="taxonomic scope" value="Eukaryota"/>
</dbReference>
<accession>R8BT19</accession>
<dbReference type="InterPro" id="IPR029055">
    <property type="entry name" value="Ntn_hydrolases_N"/>
</dbReference>
<proteinExistence type="predicted"/>
<dbReference type="Gene3D" id="3.60.20.40">
    <property type="match status" value="1"/>
</dbReference>
<dbReference type="Gene3D" id="1.10.246.130">
    <property type="match status" value="1"/>
</dbReference>
<dbReference type="Proteomes" id="UP000014074">
    <property type="component" value="Unassembled WGS sequence"/>
</dbReference>
<evidence type="ECO:0000313" key="2">
    <source>
        <dbReference type="Proteomes" id="UP000014074"/>
    </source>
</evidence>
<gene>
    <name evidence="1" type="ORF">UCRPA7_2081</name>
</gene>
<organism evidence="1 2">
    <name type="scientific">Phaeoacremonium minimum (strain UCR-PA7)</name>
    <name type="common">Esca disease fungus</name>
    <name type="synonym">Togninia minima</name>
    <dbReference type="NCBI Taxonomy" id="1286976"/>
    <lineage>
        <taxon>Eukaryota</taxon>
        <taxon>Fungi</taxon>
        <taxon>Dikarya</taxon>
        <taxon>Ascomycota</taxon>
        <taxon>Pezizomycotina</taxon>
        <taxon>Sordariomycetes</taxon>
        <taxon>Sordariomycetidae</taxon>
        <taxon>Togniniales</taxon>
        <taxon>Togniniaceae</taxon>
        <taxon>Phaeoacremonium</taxon>
    </lineage>
</organism>
<dbReference type="InterPro" id="IPR052896">
    <property type="entry name" value="GGT-like_enzyme"/>
</dbReference>
<dbReference type="KEGG" id="tmn:UCRPA7_2081"/>
<dbReference type="GeneID" id="19322295"/>
<dbReference type="PRINTS" id="PR01210">
    <property type="entry name" value="GGTRANSPTASE"/>
</dbReference>
<dbReference type="AlphaFoldDB" id="R8BT19"/>
<dbReference type="Pfam" id="PF01019">
    <property type="entry name" value="G_glu_transpept"/>
    <property type="match status" value="1"/>
</dbReference>
<dbReference type="RefSeq" id="XP_007912854.1">
    <property type="nucleotide sequence ID" value="XM_007914663.1"/>
</dbReference>
<keyword evidence="2" id="KW-1185">Reference proteome</keyword>
<dbReference type="EMBL" id="KB932920">
    <property type="protein sequence ID" value="EOO02415.1"/>
    <property type="molecule type" value="Genomic_DNA"/>
</dbReference>
<name>R8BT19_PHAM7</name>
<dbReference type="SUPFAM" id="SSF56235">
    <property type="entry name" value="N-terminal nucleophile aminohydrolases (Ntn hydrolases)"/>
    <property type="match status" value="1"/>
</dbReference>
<dbReference type="OrthoDB" id="2015213at2759"/>
<protein>
    <submittedName>
        <fullName evidence="1">Putative gamma-glutamyltranspeptidase protein</fullName>
    </submittedName>
</protein>
<reference evidence="2" key="1">
    <citation type="journal article" date="2013" name="Genome Announc.">
        <title>Draft genome sequence of the ascomycete Phaeoacremonium aleophilum strain UCR-PA7, a causal agent of the esca disease complex in grapevines.</title>
        <authorList>
            <person name="Blanco-Ulate B."/>
            <person name="Rolshausen P."/>
            <person name="Cantu D."/>
        </authorList>
    </citation>
    <scope>NUCLEOTIDE SEQUENCE [LARGE SCALE GENOMIC DNA]</scope>
    <source>
        <strain evidence="2">UCR-PA7</strain>
    </source>
</reference>
<dbReference type="PANTHER" id="PTHR43881:SF1">
    <property type="entry name" value="GAMMA-GLUTAMYLTRANSPEPTIDASE (AFU_ORTHOLOGUE AFUA_4G13580)"/>
    <property type="match status" value="1"/>
</dbReference>
<sequence length="602" mass="64998">MASSNNPFVRFSGRRSVVHSTKGIVACTQPLAAEAGQRILKLGGNAADAAIAVAAAMNMTEPASTGLGGDMFCLYFDAKTKEIHALNGSGRSAKNSTLEQIKADLNLPKSAGGKIPITSPLSITVPGAPAGWVDAFEKFGSGRLSLEQVLMPAIELGEQGFPVSEISARMWQNGEAELKQASPNFQEMLKYDDKAENSARAPMAGEILKNPTLAQSFRTLATEGKKGFYTGRIAQAIVDIVKSKGGYLELSDFEDHLTYGTQKTQPVSLKFRGQGVRNRATRNSEDHFFELWEHPPNGQGIVALMALGILEELERNGEIPTFTTDDHNTAPYLHALIESLRIAFADATWWITDPEHSSVSPAHLVSREYLAKRAKLFNKAAAGTHGKGQPGPSPAQNHSDTVYFAVTDAEGNGMSFINSIFREFGSAIIPQGCGFTLQNRGSNFDLGPADHPNIYAGGKRPYHTIIPGLITTGEGTERQLDTVYGVMGGLMQPQGHVQLLLNMEVFGMNPQEALDAPRVCIAGFAAPGGDKDMGTIWIEEGISEEVLQQLRAMGHDARLLQGWNRNWFGRGQVVRRRVDEMTGQAVYSGASDYRGDGCAFPA</sequence>
<dbReference type="PANTHER" id="PTHR43881">
    <property type="entry name" value="GAMMA-GLUTAMYLTRANSPEPTIDASE (AFU_ORTHOLOGUE AFUA_4G13580)"/>
    <property type="match status" value="1"/>
</dbReference>
<dbReference type="InterPro" id="IPR043138">
    <property type="entry name" value="GGT_lsub"/>
</dbReference>
<evidence type="ECO:0000313" key="1">
    <source>
        <dbReference type="EMBL" id="EOO02415.1"/>
    </source>
</evidence>
<dbReference type="HOGENOM" id="CLU_014813_3_1_1"/>
<dbReference type="InterPro" id="IPR043137">
    <property type="entry name" value="GGT_ssub_C"/>
</dbReference>